<dbReference type="InterPro" id="IPR018731">
    <property type="entry name" value="Atg13_N"/>
</dbReference>
<dbReference type="GO" id="GO:0034497">
    <property type="term" value="P:protein localization to phagophore assembly site"/>
    <property type="evidence" value="ECO:0007669"/>
    <property type="project" value="TreeGrafter"/>
</dbReference>
<feature type="region of interest" description="Disordered" evidence="4">
    <location>
        <begin position="274"/>
        <end position="317"/>
    </location>
</feature>
<dbReference type="InterPro" id="IPR040182">
    <property type="entry name" value="ATG13"/>
</dbReference>
<feature type="compositionally biased region" description="Low complexity" evidence="4">
    <location>
        <begin position="301"/>
        <end position="316"/>
    </location>
</feature>
<evidence type="ECO:0000313" key="7">
    <source>
        <dbReference type="Proteomes" id="UP001213623"/>
    </source>
</evidence>
<evidence type="ECO:0000313" key="6">
    <source>
        <dbReference type="EMBL" id="WFD26353.1"/>
    </source>
</evidence>
<dbReference type="GO" id="GO:0034727">
    <property type="term" value="P:piecemeal microautophagy of the nucleus"/>
    <property type="evidence" value="ECO:0007669"/>
    <property type="project" value="TreeGrafter"/>
</dbReference>
<feature type="compositionally biased region" description="Polar residues" evidence="4">
    <location>
        <begin position="277"/>
        <end position="287"/>
    </location>
</feature>
<feature type="region of interest" description="Disordered" evidence="4">
    <location>
        <begin position="544"/>
        <end position="568"/>
    </location>
</feature>
<protein>
    <recommendedName>
        <fullName evidence="3">Autophagy-related protein 13</fullName>
    </recommendedName>
</protein>
<sequence>MSAPTTAAARDAAERGASKLDTVLYHFFAKTVAMVHESRGMARSLENRGRPNKWFSFELPECDIFRKELRPWRTLSTATCPPPLVVDVCLQTAGVDEDYEVHARTSTGTQHLVPASTNEIVLERWHLDLQLQDAHHAERLPAVYKQAIVHFRTLFSMTRLLPAWRLAHRLQKARGASAQLALQIQVRSEAPPLAMPATSWTMEPIQTPLGALAFGIDYCDVQDIVLQCRNARLPANARTHTAPPATGVDTGAASPLFQALLAQDNGARRAIHMGRPRTNSLSTSPSLAASRFSRSPRIEGSASPAAASPRPSTASTGLEALGASTLSVAEPGALRTLFSSSARNHASPSSLRSLRTPPMYTGSFDLHMQGKSLMTRSRLGESPGCDEVVPRARPQRIERYSRQLSYRQRELSQSTGPTDDAAPARSWSQRSERRRNTDWAAASPHSHSHSLGGVSPGMSRVFAGPSPSPAFALPRTPLSPSQHTPSSADDVLDLVAMIDTRTPGPTPAPTASVARAPEPLLSEHYYDDVLAKMNHSLKLLDLDDSLGPRPNTETHDEAAGQMEWSLNM</sequence>
<comment type="similarity">
    <text evidence="1 3">Belongs to the ATG13 family. Fungi subfamily.</text>
</comment>
<proteinExistence type="inferred from homology"/>
<dbReference type="GO" id="GO:0005829">
    <property type="term" value="C:cytosol"/>
    <property type="evidence" value="ECO:0007669"/>
    <property type="project" value="TreeGrafter"/>
</dbReference>
<gene>
    <name evidence="6" type="primary">ATG13</name>
    <name evidence="6" type="ORF">MNAN1_001334</name>
</gene>
<dbReference type="Proteomes" id="UP001213623">
    <property type="component" value="Chromosome 2"/>
</dbReference>
<dbReference type="GO" id="GO:1990316">
    <property type="term" value="C:Atg1/ULK1 kinase complex"/>
    <property type="evidence" value="ECO:0007669"/>
    <property type="project" value="InterPro"/>
</dbReference>
<dbReference type="GO" id="GO:0000407">
    <property type="term" value="C:phagophore assembly site"/>
    <property type="evidence" value="ECO:0007669"/>
    <property type="project" value="TreeGrafter"/>
</dbReference>
<feature type="compositionally biased region" description="Polar residues" evidence="4">
    <location>
        <begin position="478"/>
        <end position="487"/>
    </location>
</feature>
<dbReference type="InterPro" id="IPR036570">
    <property type="entry name" value="HORMA_dom_sf"/>
</dbReference>
<keyword evidence="7" id="KW-1185">Reference proteome</keyword>
<evidence type="ECO:0000256" key="4">
    <source>
        <dbReference type="SAM" id="MobiDB-lite"/>
    </source>
</evidence>
<reference evidence="6" key="1">
    <citation type="submission" date="2023-03" db="EMBL/GenBank/DDBJ databases">
        <title>Mating type loci evolution in Malassezia.</title>
        <authorList>
            <person name="Coelho M.A."/>
        </authorList>
    </citation>
    <scope>NUCLEOTIDE SEQUENCE</scope>
    <source>
        <strain evidence="6">CBS 9557</strain>
    </source>
</reference>
<feature type="domain" description="Autophagy-related protein 13 N-terminal" evidence="5">
    <location>
        <begin position="25"/>
        <end position="192"/>
    </location>
</feature>
<dbReference type="AlphaFoldDB" id="A0AAF0EIW8"/>
<keyword evidence="2 3" id="KW-0072">Autophagy</keyword>
<dbReference type="PANTHER" id="PTHR13430:SF4">
    <property type="entry name" value="AUTOPHAGY-RELATED PROTEIN 13"/>
    <property type="match status" value="1"/>
</dbReference>
<dbReference type="Gene3D" id="3.30.900.10">
    <property type="entry name" value="HORMA domain"/>
    <property type="match status" value="1"/>
</dbReference>
<dbReference type="EMBL" id="CP119893">
    <property type="protein sequence ID" value="WFD26353.1"/>
    <property type="molecule type" value="Genomic_DNA"/>
</dbReference>
<dbReference type="PANTHER" id="PTHR13430">
    <property type="match status" value="1"/>
</dbReference>
<evidence type="ECO:0000256" key="3">
    <source>
        <dbReference type="RuleBase" id="RU361214"/>
    </source>
</evidence>
<evidence type="ECO:0000256" key="1">
    <source>
        <dbReference type="ARBA" id="ARBA00005246"/>
    </source>
</evidence>
<feature type="compositionally biased region" description="Low complexity" evidence="4">
    <location>
        <begin position="339"/>
        <end position="358"/>
    </location>
</feature>
<dbReference type="Pfam" id="PF10033">
    <property type="entry name" value="ATG13"/>
    <property type="match status" value="1"/>
</dbReference>
<organism evidence="6 7">
    <name type="scientific">Malassezia nana</name>
    <dbReference type="NCBI Taxonomy" id="180528"/>
    <lineage>
        <taxon>Eukaryota</taxon>
        <taxon>Fungi</taxon>
        <taxon>Dikarya</taxon>
        <taxon>Basidiomycota</taxon>
        <taxon>Ustilaginomycotina</taxon>
        <taxon>Malasseziomycetes</taxon>
        <taxon>Malasseziales</taxon>
        <taxon>Malasseziaceae</taxon>
        <taxon>Malassezia</taxon>
    </lineage>
</organism>
<name>A0AAF0EIW8_9BASI</name>
<accession>A0AAF0EIW8</accession>
<dbReference type="GO" id="GO:0000423">
    <property type="term" value="P:mitophagy"/>
    <property type="evidence" value="ECO:0007669"/>
    <property type="project" value="TreeGrafter"/>
</dbReference>
<evidence type="ECO:0000259" key="5">
    <source>
        <dbReference type="Pfam" id="PF10033"/>
    </source>
</evidence>
<feature type="region of interest" description="Disordered" evidence="4">
    <location>
        <begin position="339"/>
        <end position="362"/>
    </location>
</feature>
<feature type="compositionally biased region" description="Polar residues" evidence="4">
    <location>
        <begin position="402"/>
        <end position="417"/>
    </location>
</feature>
<evidence type="ECO:0000256" key="2">
    <source>
        <dbReference type="ARBA" id="ARBA00023006"/>
    </source>
</evidence>
<feature type="region of interest" description="Disordered" evidence="4">
    <location>
        <begin position="376"/>
        <end position="487"/>
    </location>
</feature>